<dbReference type="InterPro" id="IPR001279">
    <property type="entry name" value="Metallo-B-lactamas"/>
</dbReference>
<dbReference type="InterPro" id="IPR036866">
    <property type="entry name" value="RibonucZ/Hydroxyglut_hydro"/>
</dbReference>
<protein>
    <submittedName>
        <fullName evidence="2">MBL fold metallo-hydrolase</fullName>
    </submittedName>
</protein>
<evidence type="ECO:0000313" key="2">
    <source>
        <dbReference type="EMBL" id="MFC6766881.1"/>
    </source>
</evidence>
<organism evidence="2 3">
    <name type="scientific">Natrinema soli</name>
    <dbReference type="NCBI Taxonomy" id="1930624"/>
    <lineage>
        <taxon>Archaea</taxon>
        <taxon>Methanobacteriati</taxon>
        <taxon>Methanobacteriota</taxon>
        <taxon>Stenosarchaea group</taxon>
        <taxon>Halobacteria</taxon>
        <taxon>Halobacteriales</taxon>
        <taxon>Natrialbaceae</taxon>
        <taxon>Natrinema</taxon>
    </lineage>
</organism>
<feature type="domain" description="Metallo-beta-lactamase" evidence="1">
    <location>
        <begin position="16"/>
        <end position="218"/>
    </location>
</feature>
<dbReference type="EMBL" id="JBHSWV010000299">
    <property type="protein sequence ID" value="MFC6766881.1"/>
    <property type="molecule type" value="Genomic_DNA"/>
</dbReference>
<evidence type="ECO:0000313" key="3">
    <source>
        <dbReference type="Proteomes" id="UP001596383"/>
    </source>
</evidence>
<dbReference type="SUPFAM" id="SSF56281">
    <property type="entry name" value="Metallo-hydrolase/oxidoreductase"/>
    <property type="match status" value="1"/>
</dbReference>
<name>A0ABD5SSV4_9EURY</name>
<keyword evidence="3" id="KW-1185">Reference proteome</keyword>
<reference evidence="2 3" key="1">
    <citation type="journal article" date="2019" name="Int. J. Syst. Evol. Microbiol.">
        <title>The Global Catalogue of Microorganisms (GCM) 10K type strain sequencing project: providing services to taxonomists for standard genome sequencing and annotation.</title>
        <authorList>
            <consortium name="The Broad Institute Genomics Platform"/>
            <consortium name="The Broad Institute Genome Sequencing Center for Infectious Disease"/>
            <person name="Wu L."/>
            <person name="Ma J."/>
        </authorList>
    </citation>
    <scope>NUCLEOTIDE SEQUENCE [LARGE SCALE GENOMIC DNA]</scope>
    <source>
        <strain evidence="2 3">LMG 29247</strain>
    </source>
</reference>
<dbReference type="PANTHER" id="PTHR23131">
    <property type="entry name" value="ENDORIBONUCLEASE LACTB2"/>
    <property type="match status" value="1"/>
</dbReference>
<comment type="caution">
    <text evidence="2">The sequence shown here is derived from an EMBL/GenBank/DDBJ whole genome shotgun (WGS) entry which is preliminary data.</text>
</comment>
<dbReference type="RefSeq" id="WP_273739827.1">
    <property type="nucleotide sequence ID" value="NZ_JAQIVI010000299.1"/>
</dbReference>
<proteinExistence type="predicted"/>
<dbReference type="Gene3D" id="3.60.15.10">
    <property type="entry name" value="Ribonuclease Z/Hydroxyacylglutathione hydrolase-like"/>
    <property type="match status" value="1"/>
</dbReference>
<dbReference type="Proteomes" id="UP001596383">
    <property type="component" value="Unassembled WGS sequence"/>
</dbReference>
<evidence type="ECO:0000259" key="1">
    <source>
        <dbReference type="SMART" id="SM00849"/>
    </source>
</evidence>
<dbReference type="SMART" id="SM00849">
    <property type="entry name" value="Lactamase_B"/>
    <property type="match status" value="1"/>
</dbReference>
<dbReference type="Pfam" id="PF00753">
    <property type="entry name" value="Lactamase_B"/>
    <property type="match status" value="1"/>
</dbReference>
<dbReference type="PANTHER" id="PTHR23131:SF4">
    <property type="entry name" value="METALLO-BETA-LACTAMASE SUPERFAMILY POTEIN"/>
    <property type="match status" value="1"/>
</dbReference>
<dbReference type="InterPro" id="IPR050662">
    <property type="entry name" value="Sec-metab_biosynth-thioest"/>
</dbReference>
<accession>A0ABD5SSV4</accession>
<sequence length="316" mass="34869">MTVEQIRIRTGGPEGFNSAYVLPERGLLIDPGPPGEESWNQLRRGLRNAGVALDDVVHVVVTHWHVDHAGLAPRIAETADAQIHMHERDAPLLATYARERERRYHRDATTLEAWGVPAERVTDVHAADIPSALPDKTVVETHVEGDTVAGTTVIHTPGHTAGHLALSVDGHVFVGDTVLPTYTPNVGGSDTRLANPLASFLRSINRLERADGVLHPGHGSQLDTPKRLKTIRNHHQGRSQRVFNWVRRLNRPTPWDIAKELFGEMQGIHIKFGAGEAAAHLEYLVQNDIIATISTDPLRFELRQGADEDTVSTIFE</sequence>
<dbReference type="AlphaFoldDB" id="A0ABD5SSV4"/>
<gene>
    <name evidence="2" type="ORF">ACFQE6_18440</name>
</gene>